<dbReference type="PROSITE" id="PS50975">
    <property type="entry name" value="ATP_GRASP"/>
    <property type="match status" value="1"/>
</dbReference>
<dbReference type="Gene3D" id="3.30.1490.20">
    <property type="entry name" value="ATP-grasp fold, A domain"/>
    <property type="match status" value="1"/>
</dbReference>
<dbReference type="SMART" id="SM00881">
    <property type="entry name" value="CoA_binding"/>
    <property type="match status" value="1"/>
</dbReference>
<keyword evidence="1" id="KW-0547">Nucleotide-binding</keyword>
<dbReference type="Gene3D" id="3.40.50.720">
    <property type="entry name" value="NAD(P)-binding Rossmann-like Domain"/>
    <property type="match status" value="1"/>
</dbReference>
<gene>
    <name evidence="3" type="ORF">ADK38_12760</name>
</gene>
<dbReference type="SUPFAM" id="SSF56059">
    <property type="entry name" value="Glutathione synthetase ATP-binding domain-like"/>
    <property type="match status" value="1"/>
</dbReference>
<reference evidence="3 4" key="1">
    <citation type="submission" date="2015-07" db="EMBL/GenBank/DDBJ databases">
        <authorList>
            <person name="Ju K.-S."/>
            <person name="Doroghazi J.R."/>
            <person name="Metcalf W.W."/>
        </authorList>
    </citation>
    <scope>NUCLEOTIDE SEQUENCE [LARGE SCALE GENOMIC DNA]</scope>
    <source>
        <strain evidence="3 4">NRRL B-3589</strain>
    </source>
</reference>
<proteinExistence type="predicted"/>
<comment type="caution">
    <text evidence="3">The sequence shown here is derived from an EMBL/GenBank/DDBJ whole genome shotgun (WGS) entry which is preliminary data.</text>
</comment>
<dbReference type="InterPro" id="IPR003781">
    <property type="entry name" value="CoA-bd"/>
</dbReference>
<keyword evidence="1" id="KW-0067">ATP-binding</keyword>
<dbReference type="PANTHER" id="PTHR42793:SF4">
    <property type="entry name" value="BLL6376 PROTEIN"/>
    <property type="match status" value="1"/>
</dbReference>
<dbReference type="Gene3D" id="3.30.470.20">
    <property type="entry name" value="ATP-grasp fold, B domain"/>
    <property type="match status" value="1"/>
</dbReference>
<dbReference type="InterPro" id="IPR011761">
    <property type="entry name" value="ATP-grasp"/>
</dbReference>
<dbReference type="RefSeq" id="WP_030887589.1">
    <property type="nucleotide sequence ID" value="NZ_JBIRHZ010000012.1"/>
</dbReference>
<evidence type="ECO:0000313" key="4">
    <source>
        <dbReference type="Proteomes" id="UP000037020"/>
    </source>
</evidence>
<accession>A0ABR5J8H5</accession>
<dbReference type="Proteomes" id="UP000037020">
    <property type="component" value="Unassembled WGS sequence"/>
</dbReference>
<dbReference type="EMBL" id="LGUT01001074">
    <property type="protein sequence ID" value="KOG89705.1"/>
    <property type="molecule type" value="Genomic_DNA"/>
</dbReference>
<name>A0ABR5J8H5_9ACTN</name>
<dbReference type="Gene3D" id="3.40.50.261">
    <property type="entry name" value="Succinyl-CoA synthetase domains"/>
    <property type="match status" value="2"/>
</dbReference>
<dbReference type="Pfam" id="PF13607">
    <property type="entry name" value="Succ_CoA_lig"/>
    <property type="match status" value="1"/>
</dbReference>
<organism evidence="3 4">
    <name type="scientific">Streptomyces varsoviensis</name>
    <dbReference type="NCBI Taxonomy" id="67373"/>
    <lineage>
        <taxon>Bacteria</taxon>
        <taxon>Bacillati</taxon>
        <taxon>Actinomycetota</taxon>
        <taxon>Actinomycetes</taxon>
        <taxon>Kitasatosporales</taxon>
        <taxon>Streptomycetaceae</taxon>
        <taxon>Streptomyces</taxon>
    </lineage>
</organism>
<sequence length="741" mass="77935">MLGSTHGTLTTTSRTARVLACGEQAAPAVHGRAAPAEDVDVSGRALHSDVPDLDRFFRPSSVAVVGASDAEGRPNTGITRQLIAWAERVGARLHPVHPTRTSVFGLPCHPSVADLPEEVDLAVLLVGDPTPVIEELGESKVRFAVAFASGFAETGEAGAAAQQRLAAAVERSGIRLLGPNTNLNAFERFRDDLDGPAIALITQSGHQGRPVFTLQELGIRLSHWAPTGNEADLETADFISYFATCPEVGAIAAYVEGLKDGRGFLLAADRAARNKVPVVAVKVGRTQAGARMAASHTGKLTGADEVVDAAMRQFGVIRVDGLDELQDTAALLARARPPRADGVVVYSISGGTGAHFSDLATAAGLQLPTLGAAKQAELHQWIPDYLSVANPVDNGGHPVGDWRGRKIIDAILADPSVGVLICPITGPFPPMSDKLAQDLVDAAEQTDKLVCVVWGSPVGTEDAYRTTLLGSSRVATFRTFANCITAVRAYLGHHRFTADYHSPFEDAPRTLSPSARKAQALMRPGEQLSEHSAKQLLRAYGIRVPREQLVTSAAAAVRAAGLVGYPVVMKASGPGLAHKSELGLVKVGLTSASQVRDAYRELTDIARYEGVPLDGVLVCQMVARGVEMVVGVTSDSLFGPTVTVGLGGVLVEVLRDAAVRVPPFGEDQARAMLGELRGRALLDGVRGAPPADVDALVEVVLRVQRMALELGDSLAELDINPLMVLERGQGAVALDALAVCH</sequence>
<evidence type="ECO:0000259" key="2">
    <source>
        <dbReference type="PROSITE" id="PS50975"/>
    </source>
</evidence>
<dbReference type="PANTHER" id="PTHR42793">
    <property type="entry name" value="COA BINDING DOMAIN CONTAINING PROTEIN"/>
    <property type="match status" value="1"/>
</dbReference>
<dbReference type="InterPro" id="IPR036291">
    <property type="entry name" value="NAD(P)-bd_dom_sf"/>
</dbReference>
<dbReference type="InterPro" id="IPR032875">
    <property type="entry name" value="Succ_CoA_lig_flav_dom"/>
</dbReference>
<dbReference type="SUPFAM" id="SSF51735">
    <property type="entry name" value="NAD(P)-binding Rossmann-fold domains"/>
    <property type="match status" value="1"/>
</dbReference>
<feature type="domain" description="ATP-grasp" evidence="2">
    <location>
        <begin position="534"/>
        <end position="572"/>
    </location>
</feature>
<dbReference type="Pfam" id="PF13549">
    <property type="entry name" value="ATP-grasp_5"/>
    <property type="match status" value="1"/>
</dbReference>
<dbReference type="InterPro" id="IPR013815">
    <property type="entry name" value="ATP_grasp_subdomain_1"/>
</dbReference>
<protein>
    <submittedName>
        <fullName evidence="3">Pimeloyl-CoA synthetase</fullName>
    </submittedName>
</protein>
<dbReference type="SUPFAM" id="SSF52210">
    <property type="entry name" value="Succinyl-CoA synthetase domains"/>
    <property type="match status" value="2"/>
</dbReference>
<dbReference type="InterPro" id="IPR016102">
    <property type="entry name" value="Succinyl-CoA_synth-like"/>
</dbReference>
<evidence type="ECO:0000313" key="3">
    <source>
        <dbReference type="EMBL" id="KOG89705.1"/>
    </source>
</evidence>
<evidence type="ECO:0000256" key="1">
    <source>
        <dbReference type="PROSITE-ProRule" id="PRU00409"/>
    </source>
</evidence>
<keyword evidence="4" id="KW-1185">Reference proteome</keyword>
<dbReference type="Pfam" id="PF13380">
    <property type="entry name" value="CoA_binding_2"/>
    <property type="match status" value="1"/>
</dbReference>